<evidence type="ECO:0000256" key="6">
    <source>
        <dbReference type="ARBA" id="ARBA00023163"/>
    </source>
</evidence>
<sequence>MCEQCDYGNLLESAGLEATANRLLIMEVIGSNNYPLTAMEVLSTVERTRAINRVTVYRILDLLVERHLLERISAGGRATYFGIAPNANHPQHPHFYCTNCGLINCLSPESLTVHSENFQKTFPGNIKRIEIRVEGICNTCLKQK</sequence>
<dbReference type="SUPFAM" id="SSF46785">
    <property type="entry name" value="Winged helix' DNA-binding domain"/>
    <property type="match status" value="1"/>
</dbReference>
<dbReference type="InterPro" id="IPR036390">
    <property type="entry name" value="WH_DNA-bd_sf"/>
</dbReference>
<dbReference type="InterPro" id="IPR002481">
    <property type="entry name" value="FUR"/>
</dbReference>
<dbReference type="RefSeq" id="WP_015403305.1">
    <property type="nucleotide sequence ID" value="NC_020304.1"/>
</dbReference>
<dbReference type="STRING" id="1167006.UWK_01037"/>
<keyword evidence="5" id="KW-0238">DNA-binding</keyword>
<dbReference type="OrthoDB" id="8659436at2"/>
<comment type="cofactor">
    <cofactor evidence="7">
        <name>Zn(2+)</name>
        <dbReference type="ChEBI" id="CHEBI:29105"/>
    </cofactor>
    <text evidence="7">Binds 1 zinc ion per subunit.</text>
</comment>
<dbReference type="KEGG" id="dsf:UWK_01037"/>
<organism evidence="8 9">
    <name type="scientific">Desulfocapsa sulfexigens (strain DSM 10523 / SB164P1)</name>
    <dbReference type="NCBI Taxonomy" id="1167006"/>
    <lineage>
        <taxon>Bacteria</taxon>
        <taxon>Pseudomonadati</taxon>
        <taxon>Thermodesulfobacteriota</taxon>
        <taxon>Desulfobulbia</taxon>
        <taxon>Desulfobulbales</taxon>
        <taxon>Desulfocapsaceae</taxon>
        <taxon>Desulfocapsa</taxon>
    </lineage>
</organism>
<keyword evidence="6" id="KW-0804">Transcription</keyword>
<dbReference type="Gene3D" id="1.10.10.10">
    <property type="entry name" value="Winged helix-like DNA-binding domain superfamily/Winged helix DNA-binding domain"/>
    <property type="match status" value="1"/>
</dbReference>
<dbReference type="EMBL" id="CP003985">
    <property type="protein sequence ID" value="AGF77609.1"/>
    <property type="molecule type" value="Genomic_DNA"/>
</dbReference>
<evidence type="ECO:0000256" key="4">
    <source>
        <dbReference type="ARBA" id="ARBA00023015"/>
    </source>
</evidence>
<dbReference type="Gene3D" id="3.30.1490.190">
    <property type="match status" value="1"/>
</dbReference>
<dbReference type="Pfam" id="PF01475">
    <property type="entry name" value="FUR"/>
    <property type="match status" value="1"/>
</dbReference>
<feature type="binding site" evidence="7">
    <location>
        <position position="97"/>
    </location>
    <ligand>
        <name>Zn(2+)</name>
        <dbReference type="ChEBI" id="CHEBI:29105"/>
    </ligand>
</feature>
<name>M1NCY2_DESSD</name>
<proteinExistence type="inferred from homology"/>
<gene>
    <name evidence="8" type="ordered locus">UWK_01037</name>
</gene>
<accession>M1NCY2</accession>
<feature type="binding site" evidence="7">
    <location>
        <position position="140"/>
    </location>
    <ligand>
        <name>Zn(2+)</name>
        <dbReference type="ChEBI" id="CHEBI:29105"/>
    </ligand>
</feature>
<dbReference type="PANTHER" id="PTHR33202:SF7">
    <property type="entry name" value="FERRIC UPTAKE REGULATION PROTEIN"/>
    <property type="match status" value="1"/>
</dbReference>
<evidence type="ECO:0000313" key="8">
    <source>
        <dbReference type="EMBL" id="AGF77609.1"/>
    </source>
</evidence>
<evidence type="ECO:0000256" key="2">
    <source>
        <dbReference type="ARBA" id="ARBA00022491"/>
    </source>
</evidence>
<dbReference type="PATRIC" id="fig|1167006.5.peg.1159"/>
<protein>
    <submittedName>
        <fullName evidence="8">Fe2+/Zn2+ uptake regulation protein</fullName>
    </submittedName>
</protein>
<keyword evidence="7" id="KW-0479">Metal-binding</keyword>
<dbReference type="GO" id="GO:0000976">
    <property type="term" value="F:transcription cis-regulatory region binding"/>
    <property type="evidence" value="ECO:0007669"/>
    <property type="project" value="TreeGrafter"/>
</dbReference>
<dbReference type="InterPro" id="IPR043135">
    <property type="entry name" value="Fur_C"/>
</dbReference>
<reference evidence="9" key="1">
    <citation type="journal article" date="2013" name="Stand. Genomic Sci.">
        <title>Complete genome sequence of Desulfocapsa sulfexigens, a marine deltaproteobacterium specialized in disproportionating inorganic sulfur compounds.</title>
        <authorList>
            <person name="Finster K.W."/>
            <person name="Kjeldsen K.U."/>
            <person name="Kube M."/>
            <person name="Reinhardt R."/>
            <person name="Mussmann M."/>
            <person name="Amann R."/>
            <person name="Schreiber L."/>
        </authorList>
    </citation>
    <scope>NUCLEOTIDE SEQUENCE [LARGE SCALE GENOMIC DNA]</scope>
    <source>
        <strain evidence="9">DSM 10523 / SB164P1</strain>
    </source>
</reference>
<dbReference type="PANTHER" id="PTHR33202">
    <property type="entry name" value="ZINC UPTAKE REGULATION PROTEIN"/>
    <property type="match status" value="1"/>
</dbReference>
<evidence type="ECO:0000313" key="9">
    <source>
        <dbReference type="Proteomes" id="UP000011721"/>
    </source>
</evidence>
<dbReference type="AlphaFoldDB" id="M1NCY2"/>
<feature type="binding site" evidence="7">
    <location>
        <position position="100"/>
    </location>
    <ligand>
        <name>Zn(2+)</name>
        <dbReference type="ChEBI" id="CHEBI:29105"/>
    </ligand>
</feature>
<dbReference type="GO" id="GO:1900376">
    <property type="term" value="P:regulation of secondary metabolite biosynthetic process"/>
    <property type="evidence" value="ECO:0007669"/>
    <property type="project" value="TreeGrafter"/>
</dbReference>
<keyword evidence="3 7" id="KW-0862">Zinc</keyword>
<dbReference type="Proteomes" id="UP000011721">
    <property type="component" value="Chromosome"/>
</dbReference>
<keyword evidence="4" id="KW-0805">Transcription regulation</keyword>
<dbReference type="GO" id="GO:0003700">
    <property type="term" value="F:DNA-binding transcription factor activity"/>
    <property type="evidence" value="ECO:0007669"/>
    <property type="project" value="InterPro"/>
</dbReference>
<evidence type="ECO:0000256" key="3">
    <source>
        <dbReference type="ARBA" id="ARBA00022833"/>
    </source>
</evidence>
<dbReference type="GO" id="GO:0008270">
    <property type="term" value="F:zinc ion binding"/>
    <property type="evidence" value="ECO:0007669"/>
    <property type="project" value="TreeGrafter"/>
</dbReference>
<dbReference type="InterPro" id="IPR036388">
    <property type="entry name" value="WH-like_DNA-bd_sf"/>
</dbReference>
<feature type="binding site" evidence="7">
    <location>
        <position position="137"/>
    </location>
    <ligand>
        <name>Zn(2+)</name>
        <dbReference type="ChEBI" id="CHEBI:29105"/>
    </ligand>
</feature>
<evidence type="ECO:0000256" key="5">
    <source>
        <dbReference type="ARBA" id="ARBA00023125"/>
    </source>
</evidence>
<dbReference type="GO" id="GO:0045892">
    <property type="term" value="P:negative regulation of DNA-templated transcription"/>
    <property type="evidence" value="ECO:0007669"/>
    <property type="project" value="TreeGrafter"/>
</dbReference>
<keyword evidence="9" id="KW-1185">Reference proteome</keyword>
<comment type="similarity">
    <text evidence="1">Belongs to the Fur family.</text>
</comment>
<dbReference type="HOGENOM" id="CLU_096072_6_0_7"/>
<evidence type="ECO:0000256" key="7">
    <source>
        <dbReference type="PIRSR" id="PIRSR602481-1"/>
    </source>
</evidence>
<dbReference type="eggNOG" id="COG0735">
    <property type="taxonomic scope" value="Bacteria"/>
</dbReference>
<evidence type="ECO:0000256" key="1">
    <source>
        <dbReference type="ARBA" id="ARBA00007957"/>
    </source>
</evidence>
<keyword evidence="2" id="KW-0678">Repressor</keyword>